<dbReference type="PANTHER" id="PTHR12874">
    <property type="entry name" value="F-BOX ONLY PROTEIN 48-RELATED"/>
    <property type="match status" value="1"/>
</dbReference>
<dbReference type="EMBL" id="JAMYWD010000009">
    <property type="protein sequence ID" value="KAJ4961615.1"/>
    <property type="molecule type" value="Genomic_DNA"/>
</dbReference>
<dbReference type="PROSITE" id="PS50181">
    <property type="entry name" value="FBOX"/>
    <property type="match status" value="1"/>
</dbReference>
<dbReference type="Pfam" id="PF12937">
    <property type="entry name" value="F-box-like"/>
    <property type="match status" value="1"/>
</dbReference>
<keyword evidence="1" id="KW-0539">Nucleus</keyword>
<evidence type="ECO:0000259" key="3">
    <source>
        <dbReference type="PROSITE" id="PS50181"/>
    </source>
</evidence>
<name>A0A9Q0HBF4_9MAGN</name>
<accession>A0A9Q0HBF4</accession>
<dbReference type="Gene3D" id="1.20.1280.50">
    <property type="match status" value="1"/>
</dbReference>
<dbReference type="GO" id="GO:0005634">
    <property type="term" value="C:nucleus"/>
    <property type="evidence" value="ECO:0007669"/>
    <property type="project" value="UniProtKB-SubCell"/>
</dbReference>
<dbReference type="GO" id="GO:0005737">
    <property type="term" value="C:cytoplasm"/>
    <property type="evidence" value="ECO:0007669"/>
    <property type="project" value="TreeGrafter"/>
</dbReference>
<comment type="pathway">
    <text evidence="1">Protein modification; protein ubiquitination.</text>
</comment>
<reference evidence="4" key="1">
    <citation type="journal article" date="2023" name="Plant J.">
        <title>The genome of the king protea, Protea cynaroides.</title>
        <authorList>
            <person name="Chang J."/>
            <person name="Duong T.A."/>
            <person name="Schoeman C."/>
            <person name="Ma X."/>
            <person name="Roodt D."/>
            <person name="Barker N."/>
            <person name="Li Z."/>
            <person name="Van de Peer Y."/>
            <person name="Mizrachi E."/>
        </authorList>
    </citation>
    <scope>NUCLEOTIDE SEQUENCE</scope>
    <source>
        <tissue evidence="4">Young leaves</tissue>
    </source>
</reference>
<dbReference type="OrthoDB" id="1924875at2759"/>
<comment type="subunit">
    <text evidence="1">Component of the SCF-type E3 ligase complex.</text>
</comment>
<protein>
    <recommendedName>
        <fullName evidence="1">F-box protein</fullName>
    </recommendedName>
</protein>
<dbReference type="SUPFAM" id="SSF81383">
    <property type="entry name" value="F-box domain"/>
    <property type="match status" value="1"/>
</dbReference>
<dbReference type="GO" id="GO:0009740">
    <property type="term" value="P:gibberellic acid mediated signaling pathway"/>
    <property type="evidence" value="ECO:0007669"/>
    <property type="project" value="TreeGrafter"/>
</dbReference>
<feature type="region of interest" description="Disordered" evidence="2">
    <location>
        <begin position="280"/>
        <end position="306"/>
    </location>
</feature>
<gene>
    <name evidence="4" type="ORF">NE237_021525</name>
</gene>
<organism evidence="4 5">
    <name type="scientific">Protea cynaroides</name>
    <dbReference type="NCBI Taxonomy" id="273540"/>
    <lineage>
        <taxon>Eukaryota</taxon>
        <taxon>Viridiplantae</taxon>
        <taxon>Streptophyta</taxon>
        <taxon>Embryophyta</taxon>
        <taxon>Tracheophyta</taxon>
        <taxon>Spermatophyta</taxon>
        <taxon>Magnoliopsida</taxon>
        <taxon>Proteales</taxon>
        <taxon>Proteaceae</taxon>
        <taxon>Protea</taxon>
    </lineage>
</organism>
<sequence>MANSGDPPLSSSSAQFTFADFPEDVQLCILSFLTLSEISSFACTSKRFLFLCRSDGMLWFSMCDRRWGSKTHIRKWGNGRIGFKLLYKTLCQWENLIGFWRRIGQASSIGVSTPPLVFFEWGPSFVTGYKVSPSKTGTYQVVKTPFLWMALSPSGQPLIFLDRECRFESSGDFVRAAQSGIPDADLIHVHVGFIGKDHFVLEENLGFVSEESLPRNIGYWRISTANTSSTMCGPGGDDLGGIADDVNMNGSESTSLSHSPMSASPPDDRLMSEIYQFFANRTSPGSGDRSSRRQRRRDKERQGRRKWEPEHFMKIVNCTPTPLRPLQGLWKGFCDDLSLEFYLVAYDDIGGITCRKIGYASEPFSGYSPVFWTSNMTFINSPFSTEEEELFDGRVHLRPPDAANDIDGYSTLMENDVVSRILSINSSYDLVIPDLTGSSANARHVEGRVWQYTNGTFGFGFLRNNFIIDLKHIALDGCLLDTAENCGD</sequence>
<comment type="subcellular location">
    <subcellularLocation>
        <location evidence="1">Nucleus</location>
    </subcellularLocation>
</comment>
<dbReference type="InterPro" id="IPR036047">
    <property type="entry name" value="F-box-like_dom_sf"/>
</dbReference>
<feature type="domain" description="F-box" evidence="3">
    <location>
        <begin position="15"/>
        <end position="62"/>
    </location>
</feature>
<dbReference type="InterPro" id="IPR001810">
    <property type="entry name" value="F-box_dom"/>
</dbReference>
<evidence type="ECO:0000313" key="5">
    <source>
        <dbReference type="Proteomes" id="UP001141806"/>
    </source>
</evidence>
<feature type="region of interest" description="Disordered" evidence="2">
    <location>
        <begin position="231"/>
        <end position="265"/>
    </location>
</feature>
<evidence type="ECO:0000313" key="4">
    <source>
        <dbReference type="EMBL" id="KAJ4961615.1"/>
    </source>
</evidence>
<feature type="compositionally biased region" description="Polar residues" evidence="2">
    <location>
        <begin position="248"/>
        <end position="262"/>
    </location>
</feature>
<feature type="compositionally biased region" description="Basic and acidic residues" evidence="2">
    <location>
        <begin position="297"/>
        <end position="306"/>
    </location>
</feature>
<dbReference type="PANTHER" id="PTHR12874:SF28">
    <property type="entry name" value="F-BOX PROTEIN"/>
    <property type="match status" value="1"/>
</dbReference>
<evidence type="ECO:0000256" key="1">
    <source>
        <dbReference type="RuleBase" id="RU369085"/>
    </source>
</evidence>
<proteinExistence type="predicted"/>
<comment type="function">
    <text evidence="1">Acts as a component of a SCF E3 ubiquitin ligase complexes.</text>
</comment>
<dbReference type="AlphaFoldDB" id="A0A9Q0HBF4"/>
<dbReference type="GO" id="GO:0016567">
    <property type="term" value="P:protein ubiquitination"/>
    <property type="evidence" value="ECO:0007669"/>
    <property type="project" value="UniProtKB-UniRule"/>
</dbReference>
<keyword evidence="1" id="KW-0833">Ubl conjugation pathway</keyword>
<evidence type="ECO:0000256" key="2">
    <source>
        <dbReference type="SAM" id="MobiDB-lite"/>
    </source>
</evidence>
<dbReference type="GO" id="GO:0031146">
    <property type="term" value="P:SCF-dependent proteasomal ubiquitin-dependent protein catabolic process"/>
    <property type="evidence" value="ECO:0007669"/>
    <property type="project" value="UniProtKB-UniRule"/>
</dbReference>
<dbReference type="Proteomes" id="UP001141806">
    <property type="component" value="Unassembled WGS sequence"/>
</dbReference>
<keyword evidence="5" id="KW-1185">Reference proteome</keyword>
<comment type="caution">
    <text evidence="4">The sequence shown here is derived from an EMBL/GenBank/DDBJ whole genome shotgun (WGS) entry which is preliminary data.</text>
</comment>
<dbReference type="GO" id="GO:0019005">
    <property type="term" value="C:SCF ubiquitin ligase complex"/>
    <property type="evidence" value="ECO:0007669"/>
    <property type="project" value="UniProtKB-UniRule"/>
</dbReference>